<keyword evidence="2" id="KW-1185">Reference proteome</keyword>
<dbReference type="AlphaFoldDB" id="A0AAE0U749"/>
<evidence type="ECO:0000313" key="1">
    <source>
        <dbReference type="EMBL" id="KAK3393441.1"/>
    </source>
</evidence>
<dbReference type="Pfam" id="PF06041">
    <property type="entry name" value="DUF924"/>
    <property type="match status" value="1"/>
</dbReference>
<organism evidence="1 2">
    <name type="scientific">Podospora didyma</name>
    <dbReference type="NCBI Taxonomy" id="330526"/>
    <lineage>
        <taxon>Eukaryota</taxon>
        <taxon>Fungi</taxon>
        <taxon>Dikarya</taxon>
        <taxon>Ascomycota</taxon>
        <taxon>Pezizomycotina</taxon>
        <taxon>Sordariomycetes</taxon>
        <taxon>Sordariomycetidae</taxon>
        <taxon>Sordariales</taxon>
        <taxon>Podosporaceae</taxon>
        <taxon>Podospora</taxon>
    </lineage>
</organism>
<dbReference type="InterPro" id="IPR010323">
    <property type="entry name" value="DUF924"/>
</dbReference>
<dbReference type="EMBL" id="JAULSW010000001">
    <property type="protein sequence ID" value="KAK3393441.1"/>
    <property type="molecule type" value="Genomic_DNA"/>
</dbReference>
<name>A0AAE0U749_9PEZI</name>
<gene>
    <name evidence="1" type="ORF">B0H63DRAFT_385056</name>
</gene>
<dbReference type="InterPro" id="IPR011990">
    <property type="entry name" value="TPR-like_helical_dom_sf"/>
</dbReference>
<dbReference type="SUPFAM" id="SSF48452">
    <property type="entry name" value="TPR-like"/>
    <property type="match status" value="1"/>
</dbReference>
<dbReference type="Gene3D" id="1.25.40.10">
    <property type="entry name" value="Tetratricopeptide repeat domain"/>
    <property type="match status" value="1"/>
</dbReference>
<protein>
    <recommendedName>
        <fullName evidence="3">DUF924-domain-containing protein</fullName>
    </recommendedName>
</protein>
<reference evidence="1" key="2">
    <citation type="submission" date="2023-06" db="EMBL/GenBank/DDBJ databases">
        <authorList>
            <consortium name="Lawrence Berkeley National Laboratory"/>
            <person name="Haridas S."/>
            <person name="Hensen N."/>
            <person name="Bonometti L."/>
            <person name="Westerberg I."/>
            <person name="Brannstrom I.O."/>
            <person name="Guillou S."/>
            <person name="Cros-Aarteil S."/>
            <person name="Calhoun S."/>
            <person name="Kuo A."/>
            <person name="Mondo S."/>
            <person name="Pangilinan J."/>
            <person name="Riley R."/>
            <person name="LaButti K."/>
            <person name="Andreopoulos B."/>
            <person name="Lipzen A."/>
            <person name="Chen C."/>
            <person name="Yanf M."/>
            <person name="Daum C."/>
            <person name="Ng V."/>
            <person name="Clum A."/>
            <person name="Steindorff A."/>
            <person name="Ohm R."/>
            <person name="Martin F."/>
            <person name="Silar P."/>
            <person name="Natvig D."/>
            <person name="Lalanne C."/>
            <person name="Gautier V."/>
            <person name="Ament-velasquez S.L."/>
            <person name="Kruys A."/>
            <person name="Hutchinson M.I."/>
            <person name="Powell A.J."/>
            <person name="Barry K."/>
            <person name="Miller A.N."/>
            <person name="Grigoriev I.V."/>
            <person name="Debuchy R."/>
            <person name="Gladieux P."/>
            <person name="Thoren M.H."/>
            <person name="Johannesson H."/>
        </authorList>
    </citation>
    <scope>NUCLEOTIDE SEQUENCE</scope>
    <source>
        <strain evidence="1">CBS 232.78</strain>
    </source>
</reference>
<sequence length="263" mass="30722">MTATQFQLEGVFNPAVLEAVRQFWFKDMEEEHFMLPPQEASMRWFRRNEEFDKACFDNFREQLEAAKSEHVSAADIITAAQPSTPLDWLSLILFLDQIPRNVFRDAQAKTVFTVTDPKALEVAQRAIEAGIPEHPQIRFRLAYRFWFYLPLEHSEDLAVQETSISEHEKMFSDIRRLLDATNNVNLHKEAQKCRDTLLPKREAVERFCGMLMGIVKQHKNIIDRFGRYPHRNEPLGRQMTDEEKKYLDDGGETFGSKKVENNA</sequence>
<dbReference type="Proteomes" id="UP001285441">
    <property type="component" value="Unassembled WGS sequence"/>
</dbReference>
<accession>A0AAE0U749</accession>
<reference evidence="1" key="1">
    <citation type="journal article" date="2023" name="Mol. Phylogenet. Evol.">
        <title>Genome-scale phylogeny and comparative genomics of the fungal order Sordariales.</title>
        <authorList>
            <person name="Hensen N."/>
            <person name="Bonometti L."/>
            <person name="Westerberg I."/>
            <person name="Brannstrom I.O."/>
            <person name="Guillou S."/>
            <person name="Cros-Aarteil S."/>
            <person name="Calhoun S."/>
            <person name="Haridas S."/>
            <person name="Kuo A."/>
            <person name="Mondo S."/>
            <person name="Pangilinan J."/>
            <person name="Riley R."/>
            <person name="LaButti K."/>
            <person name="Andreopoulos B."/>
            <person name="Lipzen A."/>
            <person name="Chen C."/>
            <person name="Yan M."/>
            <person name="Daum C."/>
            <person name="Ng V."/>
            <person name="Clum A."/>
            <person name="Steindorff A."/>
            <person name="Ohm R.A."/>
            <person name="Martin F."/>
            <person name="Silar P."/>
            <person name="Natvig D.O."/>
            <person name="Lalanne C."/>
            <person name="Gautier V."/>
            <person name="Ament-Velasquez S.L."/>
            <person name="Kruys A."/>
            <person name="Hutchinson M.I."/>
            <person name="Powell A.J."/>
            <person name="Barry K."/>
            <person name="Miller A.N."/>
            <person name="Grigoriev I.V."/>
            <person name="Debuchy R."/>
            <person name="Gladieux P."/>
            <person name="Hiltunen Thoren M."/>
            <person name="Johannesson H."/>
        </authorList>
    </citation>
    <scope>NUCLEOTIDE SEQUENCE</scope>
    <source>
        <strain evidence="1">CBS 232.78</strain>
    </source>
</reference>
<comment type="caution">
    <text evidence="1">The sequence shown here is derived from an EMBL/GenBank/DDBJ whole genome shotgun (WGS) entry which is preliminary data.</text>
</comment>
<evidence type="ECO:0000313" key="2">
    <source>
        <dbReference type="Proteomes" id="UP001285441"/>
    </source>
</evidence>
<dbReference type="Gene3D" id="1.20.58.320">
    <property type="entry name" value="TPR-like"/>
    <property type="match status" value="1"/>
</dbReference>
<proteinExistence type="predicted"/>
<evidence type="ECO:0008006" key="3">
    <source>
        <dbReference type="Google" id="ProtNLM"/>
    </source>
</evidence>